<dbReference type="EMBL" id="VJZD01000047">
    <property type="protein sequence ID" value="MPY32437.1"/>
    <property type="molecule type" value="Genomic_DNA"/>
</dbReference>
<dbReference type="Proteomes" id="UP000325849">
    <property type="component" value="Unassembled WGS sequence"/>
</dbReference>
<evidence type="ECO:0000256" key="2">
    <source>
        <dbReference type="ARBA" id="ARBA00023203"/>
    </source>
</evidence>
<gene>
    <name evidence="5" type="ORF">FNH09_14525</name>
</gene>
<organism evidence="5 6">
    <name type="scientific">Streptomyces adustus</name>
    <dbReference type="NCBI Taxonomy" id="1609272"/>
    <lineage>
        <taxon>Bacteria</taxon>
        <taxon>Bacillati</taxon>
        <taxon>Actinomycetota</taxon>
        <taxon>Actinomycetes</taxon>
        <taxon>Kitasatosporales</taxon>
        <taxon>Streptomycetaceae</taxon>
        <taxon>Streptomyces</taxon>
    </lineage>
</organism>
<dbReference type="GO" id="GO:0015629">
    <property type="term" value="C:actin cytoskeleton"/>
    <property type="evidence" value="ECO:0007669"/>
    <property type="project" value="InterPro"/>
</dbReference>
<dbReference type="PROSITE" id="PS51263">
    <property type="entry name" value="ADF_H"/>
    <property type="match status" value="1"/>
</dbReference>
<dbReference type="InterPro" id="IPR017904">
    <property type="entry name" value="ADF/Cofilin"/>
</dbReference>
<accession>A0A5N8VB47</accession>
<dbReference type="GO" id="GO:0003779">
    <property type="term" value="F:actin binding"/>
    <property type="evidence" value="ECO:0007669"/>
    <property type="project" value="UniProtKB-KW"/>
</dbReference>
<evidence type="ECO:0000313" key="5">
    <source>
        <dbReference type="EMBL" id="MPY32437.1"/>
    </source>
</evidence>
<keyword evidence="2" id="KW-0009">Actin-binding</keyword>
<dbReference type="GO" id="GO:0030042">
    <property type="term" value="P:actin filament depolymerization"/>
    <property type="evidence" value="ECO:0007669"/>
    <property type="project" value="InterPro"/>
</dbReference>
<evidence type="ECO:0000313" key="6">
    <source>
        <dbReference type="Proteomes" id="UP000325849"/>
    </source>
</evidence>
<dbReference type="InterPro" id="IPR029006">
    <property type="entry name" value="ADF-H/Gelsolin-like_dom_sf"/>
</dbReference>
<dbReference type="Gene3D" id="3.40.20.10">
    <property type="entry name" value="Severin"/>
    <property type="match status" value="1"/>
</dbReference>
<proteinExistence type="inferred from homology"/>
<dbReference type="AlphaFoldDB" id="A0A5N8VB47"/>
<dbReference type="PANTHER" id="PTHR11913">
    <property type="entry name" value="COFILIN-RELATED"/>
    <property type="match status" value="1"/>
</dbReference>
<comment type="caution">
    <text evidence="5">The sequence shown here is derived from an EMBL/GenBank/DDBJ whole genome shotgun (WGS) entry which is preliminary data.</text>
</comment>
<comment type="similarity">
    <text evidence="1">Belongs to the actin-binding proteins ADF family.</text>
</comment>
<dbReference type="SUPFAM" id="SSF55753">
    <property type="entry name" value="Actin depolymerizing proteins"/>
    <property type="match status" value="1"/>
</dbReference>
<evidence type="ECO:0000259" key="4">
    <source>
        <dbReference type="PROSITE" id="PS51263"/>
    </source>
</evidence>
<dbReference type="SMART" id="SM00102">
    <property type="entry name" value="ADF"/>
    <property type="match status" value="1"/>
</dbReference>
<protein>
    <recommendedName>
        <fullName evidence="4">ADF-H domain-containing protein</fullName>
    </recommendedName>
</protein>
<evidence type="ECO:0000256" key="1">
    <source>
        <dbReference type="ARBA" id="ARBA00006844"/>
    </source>
</evidence>
<keyword evidence="6" id="KW-1185">Reference proteome</keyword>
<dbReference type="InterPro" id="IPR002108">
    <property type="entry name" value="ADF-H"/>
</dbReference>
<dbReference type="Pfam" id="PF00241">
    <property type="entry name" value="Cofilin_ADF"/>
    <property type="match status" value="1"/>
</dbReference>
<reference evidence="5 6" key="1">
    <citation type="submission" date="2019-07" db="EMBL/GenBank/DDBJ databases">
        <title>New species of Amycolatopsis and Streptomyces.</title>
        <authorList>
            <person name="Duangmal K."/>
            <person name="Teo W.F.A."/>
            <person name="Lipun K."/>
        </authorList>
    </citation>
    <scope>NUCLEOTIDE SEQUENCE [LARGE SCALE GENOMIC DNA]</scope>
    <source>
        <strain evidence="5 6">NBRC 109810</strain>
    </source>
</reference>
<evidence type="ECO:0000256" key="3">
    <source>
        <dbReference type="SAM" id="MobiDB-lite"/>
    </source>
</evidence>
<feature type="compositionally biased region" description="Basic and acidic residues" evidence="3">
    <location>
        <begin position="1"/>
        <end position="12"/>
    </location>
</feature>
<feature type="region of interest" description="Disordered" evidence="3">
    <location>
        <begin position="1"/>
        <end position="30"/>
    </location>
</feature>
<feature type="domain" description="ADF-H" evidence="4">
    <location>
        <begin position="78"/>
        <end position="211"/>
    </location>
</feature>
<sequence length="213" mass="23269">MDAADPRNDAGHHRVRQAGSPRPACSARGDGARLRLPRLSTSQLHHCGNRQCHGGHTPALIELPSSHPRHGRKGSTVSINIAVDDSCISAFWKLKSKRDINTVICRLNDLLDRCVVEHEGNLTHDELMLALPADEPRLVIYDLPFAAGDGTRQNKILLISWLPQGAAPRHKAAYGHAHTALRDTLDGSQLLPVQSTSAPDLDYHRLASHARTA</sequence>
<name>A0A5N8VB47_9ACTN</name>